<accession>A0ABQ8EBN5</accession>
<dbReference type="EMBL" id="JAGKQM010000002">
    <property type="protein sequence ID" value="KAH0939047.1"/>
    <property type="molecule type" value="Genomic_DNA"/>
</dbReference>
<proteinExistence type="predicted"/>
<protein>
    <submittedName>
        <fullName evidence="1">Uncharacterized protein</fullName>
    </submittedName>
</protein>
<dbReference type="Proteomes" id="UP000824890">
    <property type="component" value="Unassembled WGS sequence"/>
</dbReference>
<gene>
    <name evidence="1" type="ORF">HID58_006508</name>
</gene>
<feature type="non-terminal residue" evidence="1">
    <location>
        <position position="1"/>
    </location>
</feature>
<evidence type="ECO:0000313" key="2">
    <source>
        <dbReference type="Proteomes" id="UP000824890"/>
    </source>
</evidence>
<organism evidence="1 2">
    <name type="scientific">Brassica napus</name>
    <name type="common">Rape</name>
    <dbReference type="NCBI Taxonomy" id="3708"/>
    <lineage>
        <taxon>Eukaryota</taxon>
        <taxon>Viridiplantae</taxon>
        <taxon>Streptophyta</taxon>
        <taxon>Embryophyta</taxon>
        <taxon>Tracheophyta</taxon>
        <taxon>Spermatophyta</taxon>
        <taxon>Magnoliopsida</taxon>
        <taxon>eudicotyledons</taxon>
        <taxon>Gunneridae</taxon>
        <taxon>Pentapetalae</taxon>
        <taxon>rosids</taxon>
        <taxon>malvids</taxon>
        <taxon>Brassicales</taxon>
        <taxon>Brassicaceae</taxon>
        <taxon>Brassiceae</taxon>
        <taxon>Brassica</taxon>
    </lineage>
</organism>
<comment type="caution">
    <text evidence="1">The sequence shown here is derived from an EMBL/GenBank/DDBJ whole genome shotgun (WGS) entry which is preliminary data.</text>
</comment>
<keyword evidence="2" id="KW-1185">Reference proteome</keyword>
<name>A0ABQ8EBN5_BRANA</name>
<sequence length="29" mass="3071">IARPGGDAALLGFDSQIFCGEKIYCQNSP</sequence>
<evidence type="ECO:0000313" key="1">
    <source>
        <dbReference type="EMBL" id="KAH0939047.1"/>
    </source>
</evidence>
<reference evidence="1 2" key="1">
    <citation type="submission" date="2021-05" db="EMBL/GenBank/DDBJ databases">
        <title>Genome Assembly of Synthetic Allotetraploid Brassica napus Reveals Homoeologous Exchanges between Subgenomes.</title>
        <authorList>
            <person name="Davis J.T."/>
        </authorList>
    </citation>
    <scope>NUCLEOTIDE SEQUENCE [LARGE SCALE GENOMIC DNA]</scope>
    <source>
        <strain evidence="2">cv. Da-Ae</strain>
        <tissue evidence="1">Seedling</tissue>
    </source>
</reference>